<name>A0A392MNW5_9FABA</name>
<evidence type="ECO:0000313" key="2">
    <source>
        <dbReference type="EMBL" id="MCH88649.1"/>
    </source>
</evidence>
<dbReference type="AlphaFoldDB" id="A0A392MNW5"/>
<sequence>MSRAQRGRGHGRPMRNAEEESEEYEGNPNTNMQAHIMHQHQQFQAQQAQRHQEMMMLFQQQMNIPQNQNMGGNVAFREFCRMNPPEFVGEYVLAKAREWIQRMGDILESMECSEVDKVTFVTSFVATLVTGGK</sequence>
<dbReference type="EMBL" id="LXQA010014581">
    <property type="protein sequence ID" value="MCH88649.1"/>
    <property type="molecule type" value="Genomic_DNA"/>
</dbReference>
<feature type="compositionally biased region" description="Basic residues" evidence="1">
    <location>
        <begin position="1"/>
        <end position="13"/>
    </location>
</feature>
<comment type="caution">
    <text evidence="2">The sequence shown here is derived from an EMBL/GenBank/DDBJ whole genome shotgun (WGS) entry which is preliminary data.</text>
</comment>
<accession>A0A392MNW5</accession>
<evidence type="ECO:0000313" key="3">
    <source>
        <dbReference type="Proteomes" id="UP000265520"/>
    </source>
</evidence>
<keyword evidence="3" id="KW-1185">Reference proteome</keyword>
<evidence type="ECO:0008006" key="4">
    <source>
        <dbReference type="Google" id="ProtNLM"/>
    </source>
</evidence>
<gene>
    <name evidence="2" type="ORF">A2U01_0009540</name>
</gene>
<protein>
    <recommendedName>
        <fullName evidence="4">Gag-pol polyprotein</fullName>
    </recommendedName>
</protein>
<reference evidence="2 3" key="1">
    <citation type="journal article" date="2018" name="Front. Plant Sci.">
        <title>Red Clover (Trifolium pratense) and Zigzag Clover (T. medium) - A Picture of Genomic Similarities and Differences.</title>
        <authorList>
            <person name="Dluhosova J."/>
            <person name="Istvanek J."/>
            <person name="Nedelnik J."/>
            <person name="Repkova J."/>
        </authorList>
    </citation>
    <scope>NUCLEOTIDE SEQUENCE [LARGE SCALE GENOMIC DNA]</scope>
    <source>
        <strain evidence="3">cv. 10/8</strain>
        <tissue evidence="2">Leaf</tissue>
    </source>
</reference>
<feature type="non-terminal residue" evidence="2">
    <location>
        <position position="133"/>
    </location>
</feature>
<proteinExistence type="predicted"/>
<organism evidence="2 3">
    <name type="scientific">Trifolium medium</name>
    <dbReference type="NCBI Taxonomy" id="97028"/>
    <lineage>
        <taxon>Eukaryota</taxon>
        <taxon>Viridiplantae</taxon>
        <taxon>Streptophyta</taxon>
        <taxon>Embryophyta</taxon>
        <taxon>Tracheophyta</taxon>
        <taxon>Spermatophyta</taxon>
        <taxon>Magnoliopsida</taxon>
        <taxon>eudicotyledons</taxon>
        <taxon>Gunneridae</taxon>
        <taxon>Pentapetalae</taxon>
        <taxon>rosids</taxon>
        <taxon>fabids</taxon>
        <taxon>Fabales</taxon>
        <taxon>Fabaceae</taxon>
        <taxon>Papilionoideae</taxon>
        <taxon>50 kb inversion clade</taxon>
        <taxon>NPAAA clade</taxon>
        <taxon>Hologalegina</taxon>
        <taxon>IRL clade</taxon>
        <taxon>Trifolieae</taxon>
        <taxon>Trifolium</taxon>
    </lineage>
</organism>
<feature type="region of interest" description="Disordered" evidence="1">
    <location>
        <begin position="1"/>
        <end position="43"/>
    </location>
</feature>
<feature type="compositionally biased region" description="Low complexity" evidence="1">
    <location>
        <begin position="32"/>
        <end position="43"/>
    </location>
</feature>
<dbReference type="Proteomes" id="UP000265520">
    <property type="component" value="Unassembled WGS sequence"/>
</dbReference>
<evidence type="ECO:0000256" key="1">
    <source>
        <dbReference type="SAM" id="MobiDB-lite"/>
    </source>
</evidence>